<dbReference type="GO" id="GO:0016298">
    <property type="term" value="F:lipase activity"/>
    <property type="evidence" value="ECO:0007669"/>
    <property type="project" value="TreeGrafter"/>
</dbReference>
<dbReference type="InterPro" id="IPR036514">
    <property type="entry name" value="SGNH_hydro_sf"/>
</dbReference>
<dbReference type="Proteomes" id="UP001457282">
    <property type="component" value="Unassembled WGS sequence"/>
</dbReference>
<organism evidence="4 5">
    <name type="scientific">Rubus argutus</name>
    <name type="common">Southern blackberry</name>
    <dbReference type="NCBI Taxonomy" id="59490"/>
    <lineage>
        <taxon>Eukaryota</taxon>
        <taxon>Viridiplantae</taxon>
        <taxon>Streptophyta</taxon>
        <taxon>Embryophyta</taxon>
        <taxon>Tracheophyta</taxon>
        <taxon>Spermatophyta</taxon>
        <taxon>Magnoliopsida</taxon>
        <taxon>eudicotyledons</taxon>
        <taxon>Gunneridae</taxon>
        <taxon>Pentapetalae</taxon>
        <taxon>rosids</taxon>
        <taxon>fabids</taxon>
        <taxon>Rosales</taxon>
        <taxon>Rosaceae</taxon>
        <taxon>Rosoideae</taxon>
        <taxon>Rosoideae incertae sedis</taxon>
        <taxon>Rubus</taxon>
    </lineage>
</organism>
<evidence type="ECO:0000256" key="3">
    <source>
        <dbReference type="SAM" id="SignalP"/>
    </source>
</evidence>
<reference evidence="4 5" key="1">
    <citation type="journal article" date="2023" name="G3 (Bethesda)">
        <title>A chromosome-length genome assembly and annotation of blackberry (Rubus argutus, cv. 'Hillquist').</title>
        <authorList>
            <person name="Bruna T."/>
            <person name="Aryal R."/>
            <person name="Dudchenko O."/>
            <person name="Sargent D.J."/>
            <person name="Mead D."/>
            <person name="Buti M."/>
            <person name="Cavallini A."/>
            <person name="Hytonen T."/>
            <person name="Andres J."/>
            <person name="Pham M."/>
            <person name="Weisz D."/>
            <person name="Mascagni F."/>
            <person name="Usai G."/>
            <person name="Natali L."/>
            <person name="Bassil N."/>
            <person name="Fernandez G.E."/>
            <person name="Lomsadze A."/>
            <person name="Armour M."/>
            <person name="Olukolu B."/>
            <person name="Poorten T."/>
            <person name="Britton C."/>
            <person name="Davik J."/>
            <person name="Ashrafi H."/>
            <person name="Aiden E.L."/>
            <person name="Borodovsky M."/>
            <person name="Worthington M."/>
        </authorList>
    </citation>
    <scope>NUCLEOTIDE SEQUENCE [LARGE SCALE GENOMIC DNA]</scope>
    <source>
        <strain evidence="4">PI 553951</strain>
    </source>
</reference>
<comment type="similarity">
    <text evidence="1">Belongs to the 'GDSL' lipolytic enzyme family.</text>
</comment>
<name>A0AAW1WI36_RUBAR</name>
<proteinExistence type="inferred from homology"/>
<evidence type="ECO:0000313" key="4">
    <source>
        <dbReference type="EMBL" id="KAK9923823.1"/>
    </source>
</evidence>
<dbReference type="CDD" id="cd01837">
    <property type="entry name" value="SGNH_plant_lipase_like"/>
    <property type="match status" value="1"/>
</dbReference>
<keyword evidence="5" id="KW-1185">Reference proteome</keyword>
<dbReference type="InterPro" id="IPR035669">
    <property type="entry name" value="SGNH_plant_lipase-like"/>
</dbReference>
<evidence type="ECO:0008006" key="6">
    <source>
        <dbReference type="Google" id="ProtNLM"/>
    </source>
</evidence>
<dbReference type="InterPro" id="IPR044552">
    <property type="entry name" value="GLIP1-5/GLL25"/>
</dbReference>
<keyword evidence="2 3" id="KW-0732">Signal</keyword>
<accession>A0AAW1WI36</accession>
<gene>
    <name evidence="4" type="ORF">M0R45_032223</name>
</gene>
<dbReference type="AlphaFoldDB" id="A0AAW1WI36"/>
<evidence type="ECO:0000256" key="2">
    <source>
        <dbReference type="ARBA" id="ARBA00022729"/>
    </source>
</evidence>
<evidence type="ECO:0000313" key="5">
    <source>
        <dbReference type="Proteomes" id="UP001457282"/>
    </source>
</evidence>
<dbReference type="Pfam" id="PF00657">
    <property type="entry name" value="Lipase_GDSL"/>
    <property type="match status" value="1"/>
</dbReference>
<protein>
    <recommendedName>
        <fullName evidence="6">GDSL esterase/lipase 1-like</fullName>
    </recommendedName>
</protein>
<sequence length="378" mass="41492">MASLSYLVYVLVSLLNPISYLLHGHQQFNYKTSDDHEVEYKALFVFGDSPFDPGNDQYLPNVTVEEDPSTTWPYGETFFHRPNGRACDGRIVPDFIAKFANLPMLPPYLQPSPKNFTEGASFASAGAGVFVDTSSGTINLPLQLSYFKSVTELLQEELGEEEAKSLLASAVYLISVGGNDYFTFYADYQENATESLQQEYVAIVIGNLTGVLQEIYDLGGRKIAFQNVGPLGCLPYAKQLYDVKFGSGCVEGLQSLARQHNKALAGVLRDLESQLPGFKYSIFEYYDALTDRVLNPTKYGFEDGTDACCGTGPYRGSYCGGLNGTIAYELCSNPGDSVWFDGSHTTESANLQLAKLIWSGAPNVTGPYNVKQLFEQGC</sequence>
<feature type="chain" id="PRO_5043732796" description="GDSL esterase/lipase 1-like" evidence="3">
    <location>
        <begin position="21"/>
        <end position="378"/>
    </location>
</feature>
<dbReference type="InterPro" id="IPR001087">
    <property type="entry name" value="GDSL"/>
</dbReference>
<dbReference type="EMBL" id="JBEDUW010000006">
    <property type="protein sequence ID" value="KAK9923823.1"/>
    <property type="molecule type" value="Genomic_DNA"/>
</dbReference>
<comment type="caution">
    <text evidence="4">The sequence shown here is derived from an EMBL/GenBank/DDBJ whole genome shotgun (WGS) entry which is preliminary data.</text>
</comment>
<dbReference type="PANTHER" id="PTHR45966">
    <property type="entry name" value="GDSL-LIKE LIPASE/ACYLHYDROLASE"/>
    <property type="match status" value="1"/>
</dbReference>
<feature type="signal peptide" evidence="3">
    <location>
        <begin position="1"/>
        <end position="20"/>
    </location>
</feature>
<dbReference type="PANTHER" id="PTHR45966:SF12">
    <property type="entry name" value="GDSL ESTERASE_LIPASE 1-LIKE ISOFORM X2"/>
    <property type="match status" value="1"/>
</dbReference>
<dbReference type="Gene3D" id="3.40.50.1110">
    <property type="entry name" value="SGNH hydrolase"/>
    <property type="match status" value="1"/>
</dbReference>
<evidence type="ECO:0000256" key="1">
    <source>
        <dbReference type="ARBA" id="ARBA00008668"/>
    </source>
</evidence>